<evidence type="ECO:0000256" key="8">
    <source>
        <dbReference type="ARBA" id="ARBA00022723"/>
    </source>
</evidence>
<dbReference type="PANTHER" id="PTHR13697">
    <property type="entry name" value="PHOSPHOFRUCTOKINASE"/>
    <property type="match status" value="1"/>
</dbReference>
<evidence type="ECO:0000256" key="3">
    <source>
        <dbReference type="ARBA" id="ARBA00004679"/>
    </source>
</evidence>
<keyword evidence="7" id="KW-0808">Transferase</keyword>
<evidence type="ECO:0000313" key="17">
    <source>
        <dbReference type="EMBL" id="RXJ65879.1"/>
    </source>
</evidence>
<accession>A0A4Q0YA36</accession>
<dbReference type="PROSITE" id="PS00433">
    <property type="entry name" value="PHOSPHOFRUCTOKINASE"/>
    <property type="match status" value="1"/>
</dbReference>
<name>A0A4Q0YA36_9BACT</name>
<evidence type="ECO:0000313" key="18">
    <source>
        <dbReference type="Proteomes" id="UP000290172"/>
    </source>
</evidence>
<keyword evidence="9" id="KW-0547">Nucleotide-binding</keyword>
<dbReference type="InterPro" id="IPR000023">
    <property type="entry name" value="Phosphofructokinase_dom"/>
</dbReference>
<feature type="domain" description="Phosphofructokinase" evidence="16">
    <location>
        <begin position="3"/>
        <end position="275"/>
    </location>
</feature>
<evidence type="ECO:0000259" key="16">
    <source>
        <dbReference type="Pfam" id="PF00365"/>
    </source>
</evidence>
<evidence type="ECO:0000256" key="13">
    <source>
        <dbReference type="ARBA" id="ARBA00023152"/>
    </source>
</evidence>
<evidence type="ECO:0000256" key="7">
    <source>
        <dbReference type="ARBA" id="ARBA00022679"/>
    </source>
</evidence>
<dbReference type="InterPro" id="IPR035966">
    <property type="entry name" value="PKF_sf"/>
</dbReference>
<protein>
    <recommendedName>
        <fullName evidence="4">6-phosphofructokinase</fullName>
        <ecNumber evidence="4">2.7.1.11</ecNumber>
    </recommendedName>
</protein>
<dbReference type="GO" id="GO:0003872">
    <property type="term" value="F:6-phosphofructokinase activity"/>
    <property type="evidence" value="ECO:0007669"/>
    <property type="project" value="UniProtKB-EC"/>
</dbReference>
<dbReference type="Pfam" id="PF00365">
    <property type="entry name" value="PFK"/>
    <property type="match status" value="1"/>
</dbReference>
<comment type="cofactor">
    <cofactor evidence="1">
        <name>Mg(2+)</name>
        <dbReference type="ChEBI" id="CHEBI:18420"/>
    </cofactor>
</comment>
<dbReference type="InterPro" id="IPR012003">
    <property type="entry name" value="ATP_PFK_prok-type"/>
</dbReference>
<dbReference type="GO" id="GO:0061621">
    <property type="term" value="P:canonical glycolysis"/>
    <property type="evidence" value="ECO:0007669"/>
    <property type="project" value="TreeGrafter"/>
</dbReference>
<comment type="pathway">
    <text evidence="3">Carbohydrate degradation; glycolysis; D-glyceraldehyde 3-phosphate and glycerone phosphate from D-glucose: step 3/4.</text>
</comment>
<sequence length="325" mass="36228">MAIAIMTSGGDCAGMNPAIKQFVDYCYTKEVQPYLIYDGLEGLIDGDIKAATYEDVAGIMHEGGTKIRSSRSKRFFEYEYRKQAFENLQKHGIDKIVILGGDGSFRALNQFHKDFGVNFVGIPATIDNDIYGTEYCLGVDTALNIIRQATDAVRDTSASFRRACVIETMGRDCGYLALVSAITCGAEICIIPELEYDLDSIGKRLKEELANGRKYIVCLVAEGCNKDKCISTSNLVRWLEEDIGIETRATILGHVQRGGNPTVFDRLMASEFVSYSIDKLLSEHKGGSVIVYKKSEFEFVSIEHVNSQKYKIREDLLELAKRLVN</sequence>
<evidence type="ECO:0000256" key="11">
    <source>
        <dbReference type="ARBA" id="ARBA00022840"/>
    </source>
</evidence>
<dbReference type="Gene3D" id="3.40.50.450">
    <property type="match status" value="1"/>
</dbReference>
<dbReference type="PRINTS" id="PR00476">
    <property type="entry name" value="PHFRCTKINASE"/>
</dbReference>
<dbReference type="RefSeq" id="WP_128983245.1">
    <property type="nucleotide sequence ID" value="NZ_PDKJ01000019.1"/>
</dbReference>
<dbReference type="GO" id="GO:0005524">
    <property type="term" value="F:ATP binding"/>
    <property type="evidence" value="ECO:0007669"/>
    <property type="project" value="UniProtKB-KW"/>
</dbReference>
<keyword evidence="13" id="KW-0324">Glycolysis</keyword>
<dbReference type="Gene3D" id="3.40.50.460">
    <property type="entry name" value="Phosphofructokinase domain"/>
    <property type="match status" value="1"/>
</dbReference>
<dbReference type="EMBL" id="PDKJ01000019">
    <property type="protein sequence ID" value="RXJ65879.1"/>
    <property type="molecule type" value="Genomic_DNA"/>
</dbReference>
<keyword evidence="10 17" id="KW-0418">Kinase</keyword>
<evidence type="ECO:0000256" key="4">
    <source>
        <dbReference type="ARBA" id="ARBA00012055"/>
    </source>
</evidence>
<evidence type="ECO:0000256" key="14">
    <source>
        <dbReference type="ARBA" id="ARBA00038478"/>
    </source>
</evidence>
<dbReference type="GO" id="GO:0042802">
    <property type="term" value="F:identical protein binding"/>
    <property type="evidence" value="ECO:0007669"/>
    <property type="project" value="TreeGrafter"/>
</dbReference>
<dbReference type="PIRSF" id="PIRSF000532">
    <property type="entry name" value="ATP_PFK_prok"/>
    <property type="match status" value="1"/>
</dbReference>
<evidence type="ECO:0000256" key="10">
    <source>
        <dbReference type="ARBA" id="ARBA00022777"/>
    </source>
</evidence>
<keyword evidence="8" id="KW-0479">Metal-binding</keyword>
<comment type="caution">
    <text evidence="17">The sequence shown here is derived from an EMBL/GenBank/DDBJ whole genome shotgun (WGS) entry which is preliminary data.</text>
</comment>
<evidence type="ECO:0000256" key="6">
    <source>
        <dbReference type="ARBA" id="ARBA00022533"/>
    </source>
</evidence>
<reference evidence="17 18" key="1">
    <citation type="submission" date="2017-10" db="EMBL/GenBank/DDBJ databases">
        <title>Genomics of the genus Arcobacter.</title>
        <authorList>
            <person name="Perez-Cataluna A."/>
            <person name="Figueras M.J."/>
        </authorList>
    </citation>
    <scope>NUCLEOTIDE SEQUENCE [LARGE SCALE GENOMIC DNA]</scope>
    <source>
        <strain evidence="17 18">CECT 8993</strain>
    </source>
</reference>
<dbReference type="FunFam" id="3.40.50.460:FF:000002">
    <property type="entry name" value="ATP-dependent 6-phosphofructokinase"/>
    <property type="match status" value="1"/>
</dbReference>
<organism evidence="17 18">
    <name type="scientific">Halarcobacter ebronensis</name>
    <dbReference type="NCBI Taxonomy" id="1462615"/>
    <lineage>
        <taxon>Bacteria</taxon>
        <taxon>Pseudomonadati</taxon>
        <taxon>Campylobacterota</taxon>
        <taxon>Epsilonproteobacteria</taxon>
        <taxon>Campylobacterales</taxon>
        <taxon>Arcobacteraceae</taxon>
        <taxon>Halarcobacter</taxon>
    </lineage>
</organism>
<dbReference type="AlphaFoldDB" id="A0A4Q0YA36"/>
<comment type="subcellular location">
    <subcellularLocation>
        <location evidence="2">Cytoplasm</location>
    </subcellularLocation>
</comment>
<dbReference type="PANTHER" id="PTHR13697:SF4">
    <property type="entry name" value="ATP-DEPENDENT 6-PHOSPHOFRUCTOKINASE"/>
    <property type="match status" value="1"/>
</dbReference>
<keyword evidence="12" id="KW-0460">Magnesium</keyword>
<keyword evidence="5" id="KW-0963">Cytoplasm</keyword>
<evidence type="ECO:0000256" key="9">
    <source>
        <dbReference type="ARBA" id="ARBA00022741"/>
    </source>
</evidence>
<evidence type="ECO:0000256" key="12">
    <source>
        <dbReference type="ARBA" id="ARBA00022842"/>
    </source>
</evidence>
<dbReference type="GO" id="GO:0048029">
    <property type="term" value="F:monosaccharide binding"/>
    <property type="evidence" value="ECO:0007669"/>
    <property type="project" value="TreeGrafter"/>
</dbReference>
<dbReference type="InterPro" id="IPR022953">
    <property type="entry name" value="ATP_PFK"/>
</dbReference>
<keyword evidence="6" id="KW-0021">Allosteric enzyme</keyword>
<dbReference type="GO" id="GO:0070095">
    <property type="term" value="F:fructose-6-phosphate binding"/>
    <property type="evidence" value="ECO:0007669"/>
    <property type="project" value="TreeGrafter"/>
</dbReference>
<dbReference type="NCBIfam" id="NF002872">
    <property type="entry name" value="PRK03202.1"/>
    <property type="match status" value="1"/>
</dbReference>
<dbReference type="GO" id="GO:0016208">
    <property type="term" value="F:AMP binding"/>
    <property type="evidence" value="ECO:0007669"/>
    <property type="project" value="TreeGrafter"/>
</dbReference>
<proteinExistence type="inferred from homology"/>
<dbReference type="SUPFAM" id="SSF53784">
    <property type="entry name" value="Phosphofructokinase"/>
    <property type="match status" value="1"/>
</dbReference>
<dbReference type="GO" id="GO:0005945">
    <property type="term" value="C:6-phosphofructokinase complex"/>
    <property type="evidence" value="ECO:0007669"/>
    <property type="project" value="TreeGrafter"/>
</dbReference>
<evidence type="ECO:0000256" key="15">
    <source>
        <dbReference type="ARBA" id="ARBA00048070"/>
    </source>
</evidence>
<dbReference type="InterPro" id="IPR015912">
    <property type="entry name" value="Phosphofructokinase_CS"/>
</dbReference>
<comment type="similarity">
    <text evidence="14">Belongs to the phosphofructokinase type A (PFKA) family.</text>
</comment>
<dbReference type="UniPathway" id="UPA00109">
    <property type="reaction ID" value="UER00182"/>
</dbReference>
<dbReference type="Proteomes" id="UP000290172">
    <property type="component" value="Unassembled WGS sequence"/>
</dbReference>
<dbReference type="EC" id="2.7.1.11" evidence="4"/>
<evidence type="ECO:0000256" key="5">
    <source>
        <dbReference type="ARBA" id="ARBA00022490"/>
    </source>
</evidence>
<evidence type="ECO:0000256" key="2">
    <source>
        <dbReference type="ARBA" id="ARBA00004496"/>
    </source>
</evidence>
<dbReference type="GO" id="GO:0006002">
    <property type="term" value="P:fructose 6-phosphate metabolic process"/>
    <property type="evidence" value="ECO:0007669"/>
    <property type="project" value="InterPro"/>
</dbReference>
<gene>
    <name evidence="17" type="ORF">CRV08_14135</name>
</gene>
<evidence type="ECO:0000256" key="1">
    <source>
        <dbReference type="ARBA" id="ARBA00001946"/>
    </source>
</evidence>
<dbReference type="GO" id="GO:0046872">
    <property type="term" value="F:metal ion binding"/>
    <property type="evidence" value="ECO:0007669"/>
    <property type="project" value="UniProtKB-KW"/>
</dbReference>
<comment type="catalytic activity">
    <reaction evidence="15">
        <text>beta-D-fructose 6-phosphate + ATP = beta-D-fructose 1,6-bisphosphate + ADP + H(+)</text>
        <dbReference type="Rhea" id="RHEA:16109"/>
        <dbReference type="ChEBI" id="CHEBI:15378"/>
        <dbReference type="ChEBI" id="CHEBI:30616"/>
        <dbReference type="ChEBI" id="CHEBI:32966"/>
        <dbReference type="ChEBI" id="CHEBI:57634"/>
        <dbReference type="ChEBI" id="CHEBI:456216"/>
        <dbReference type="EC" id="2.7.1.11"/>
    </reaction>
</comment>
<dbReference type="GO" id="GO:0030388">
    <property type="term" value="P:fructose 1,6-bisphosphate metabolic process"/>
    <property type="evidence" value="ECO:0007669"/>
    <property type="project" value="TreeGrafter"/>
</dbReference>
<keyword evidence="11" id="KW-0067">ATP-binding</keyword>